<gene>
    <name evidence="3" type="ORF">IX39_19290</name>
</gene>
<dbReference type="InterPro" id="IPR010559">
    <property type="entry name" value="Sig_transdc_His_kin_internal"/>
</dbReference>
<evidence type="ECO:0000256" key="1">
    <source>
        <dbReference type="SAM" id="Phobius"/>
    </source>
</evidence>
<name>A0A085YZ22_9FLAO</name>
<dbReference type="EMBL" id="JPRP01000005">
    <property type="protein sequence ID" value="KFE97435.1"/>
    <property type="molecule type" value="Genomic_DNA"/>
</dbReference>
<reference evidence="3 4" key="1">
    <citation type="submission" date="2014-07" db="EMBL/GenBank/DDBJ databases">
        <title>Genome of Chryseobacterium formosense LMG 24722.</title>
        <authorList>
            <person name="Pipes S.E."/>
            <person name="Stropko S.J."/>
            <person name="Newman J.D."/>
        </authorList>
    </citation>
    <scope>NUCLEOTIDE SEQUENCE [LARGE SCALE GENOMIC DNA]</scope>
    <source>
        <strain evidence="3 4">LMG 24722</strain>
    </source>
</reference>
<sequence length="341" mass="40473">MKKILNEIQQNKYFLLFIFLFSYVQTIEIRFQTEREINWYTFTPEAPVLYFVNAGILFLIMRFLMIYWQKSDNFNFKEIFKIFGTSLLLYLVILNIFKLIIAFIFNTFERNFNSQTFLNNVISDFLNAFIYGSFFLAFYYYRKNQKNQQQIANFNEMLSETKINQLKNQLNPHFLFNNLNILDQLIEEDKTKASDFLNEFADIYRYVLQVSDKKLVEIDEELAFVKKYFKLIQHKYGKSYQLNIESHQSQGFIVPLSLQLLLENAIQHNFGTETNPIFITVRIDENLTISNNSIQKRNTKSPSGKALKNLNEQYFLLTGNQIKIQNTNDQFSVALPIIPEA</sequence>
<dbReference type="eggNOG" id="COG2972">
    <property type="taxonomic scope" value="Bacteria"/>
</dbReference>
<comment type="caution">
    <text evidence="3">The sequence shown here is derived from an EMBL/GenBank/DDBJ whole genome shotgun (WGS) entry which is preliminary data.</text>
</comment>
<dbReference type="GO" id="GO:0000155">
    <property type="term" value="F:phosphorelay sensor kinase activity"/>
    <property type="evidence" value="ECO:0007669"/>
    <property type="project" value="InterPro"/>
</dbReference>
<keyword evidence="4" id="KW-1185">Reference proteome</keyword>
<dbReference type="InterPro" id="IPR050640">
    <property type="entry name" value="Bact_2-comp_sensor_kinase"/>
</dbReference>
<keyword evidence="1" id="KW-0812">Transmembrane</keyword>
<dbReference type="Proteomes" id="UP000028713">
    <property type="component" value="Unassembled WGS sequence"/>
</dbReference>
<dbReference type="GO" id="GO:0016020">
    <property type="term" value="C:membrane"/>
    <property type="evidence" value="ECO:0007669"/>
    <property type="project" value="InterPro"/>
</dbReference>
<protein>
    <recommendedName>
        <fullName evidence="2">Signal transduction histidine kinase internal region domain-containing protein</fullName>
    </recommendedName>
</protein>
<accession>A0A085YZ22</accession>
<feature type="transmembrane region" description="Helical" evidence="1">
    <location>
        <begin position="50"/>
        <end position="68"/>
    </location>
</feature>
<dbReference type="PANTHER" id="PTHR34220:SF7">
    <property type="entry name" value="SENSOR HISTIDINE KINASE YPDA"/>
    <property type="match status" value="1"/>
</dbReference>
<feature type="domain" description="Signal transduction histidine kinase internal region" evidence="2">
    <location>
        <begin position="162"/>
        <end position="238"/>
    </location>
</feature>
<keyword evidence="1" id="KW-1133">Transmembrane helix</keyword>
<dbReference type="Pfam" id="PF06580">
    <property type="entry name" value="His_kinase"/>
    <property type="match status" value="1"/>
</dbReference>
<dbReference type="AlphaFoldDB" id="A0A085YZ22"/>
<keyword evidence="1" id="KW-0472">Membrane</keyword>
<dbReference type="RefSeq" id="WP_034679357.1">
    <property type="nucleotide sequence ID" value="NZ_FPAP01000003.1"/>
</dbReference>
<evidence type="ECO:0000259" key="2">
    <source>
        <dbReference type="Pfam" id="PF06580"/>
    </source>
</evidence>
<feature type="transmembrane region" description="Helical" evidence="1">
    <location>
        <begin position="125"/>
        <end position="141"/>
    </location>
</feature>
<dbReference type="PANTHER" id="PTHR34220">
    <property type="entry name" value="SENSOR HISTIDINE KINASE YPDA"/>
    <property type="match status" value="1"/>
</dbReference>
<evidence type="ECO:0000313" key="3">
    <source>
        <dbReference type="EMBL" id="KFE97435.1"/>
    </source>
</evidence>
<dbReference type="OrthoDB" id="9809908at2"/>
<organism evidence="3 4">
    <name type="scientific">Chryseobacterium formosense</name>
    <dbReference type="NCBI Taxonomy" id="236814"/>
    <lineage>
        <taxon>Bacteria</taxon>
        <taxon>Pseudomonadati</taxon>
        <taxon>Bacteroidota</taxon>
        <taxon>Flavobacteriia</taxon>
        <taxon>Flavobacteriales</taxon>
        <taxon>Weeksellaceae</taxon>
        <taxon>Chryseobacterium group</taxon>
        <taxon>Chryseobacterium</taxon>
    </lineage>
</organism>
<evidence type="ECO:0000313" key="4">
    <source>
        <dbReference type="Proteomes" id="UP000028713"/>
    </source>
</evidence>
<feature type="transmembrane region" description="Helical" evidence="1">
    <location>
        <begin position="80"/>
        <end position="105"/>
    </location>
</feature>
<proteinExistence type="predicted"/>
<dbReference type="STRING" id="236814.IX39_19290"/>